<dbReference type="AlphaFoldDB" id="A0A5P2CWR0"/>
<accession>A0A5P2CWR0</accession>
<proteinExistence type="predicted"/>
<dbReference type="EMBL" id="CP029190">
    <property type="protein sequence ID" value="QES47285.1"/>
    <property type="molecule type" value="Genomic_DNA"/>
</dbReference>
<protein>
    <submittedName>
        <fullName evidence="2">Uncharacterized protein</fullName>
    </submittedName>
</protein>
<comment type="catalytic activity">
    <reaction evidence="1">
        <text>L-cysteine + L-glutamate + ATP = gamma-L-glutamyl-L-cysteine + ADP + phosphate + H(+)</text>
        <dbReference type="Rhea" id="RHEA:13285"/>
        <dbReference type="ChEBI" id="CHEBI:15378"/>
        <dbReference type="ChEBI" id="CHEBI:29985"/>
        <dbReference type="ChEBI" id="CHEBI:30616"/>
        <dbReference type="ChEBI" id="CHEBI:35235"/>
        <dbReference type="ChEBI" id="CHEBI:43474"/>
        <dbReference type="ChEBI" id="CHEBI:58173"/>
        <dbReference type="ChEBI" id="CHEBI:456216"/>
        <dbReference type="EC" id="6.3.2.2"/>
    </reaction>
</comment>
<dbReference type="OrthoDB" id="9803842at2"/>
<dbReference type="InterPro" id="IPR050141">
    <property type="entry name" value="GCL_type2/YbdK_subfam"/>
</dbReference>
<dbReference type="PANTHER" id="PTHR36510">
    <property type="entry name" value="GLUTAMATE--CYSTEINE LIGASE 2-RELATED"/>
    <property type="match status" value="1"/>
</dbReference>
<evidence type="ECO:0000313" key="3">
    <source>
        <dbReference type="Proteomes" id="UP000325211"/>
    </source>
</evidence>
<dbReference type="Pfam" id="PF04107">
    <property type="entry name" value="GCS2"/>
    <property type="match status" value="2"/>
</dbReference>
<dbReference type="GO" id="GO:0042398">
    <property type="term" value="P:modified amino acid biosynthetic process"/>
    <property type="evidence" value="ECO:0007669"/>
    <property type="project" value="InterPro"/>
</dbReference>
<dbReference type="InterPro" id="IPR006336">
    <property type="entry name" value="GCS2"/>
</dbReference>
<dbReference type="InterPro" id="IPR014746">
    <property type="entry name" value="Gln_synth/guanido_kin_cat_dom"/>
</dbReference>
<reference evidence="2 3" key="1">
    <citation type="submission" date="2018-05" db="EMBL/GenBank/DDBJ databases">
        <title>Streptomyces venezuelae.</title>
        <authorList>
            <person name="Kim W."/>
            <person name="Lee N."/>
            <person name="Cho B.-K."/>
        </authorList>
    </citation>
    <scope>NUCLEOTIDE SEQUENCE [LARGE SCALE GENOMIC DNA]</scope>
    <source>
        <strain evidence="2 3">ATCC 21782</strain>
    </source>
</reference>
<evidence type="ECO:0000256" key="1">
    <source>
        <dbReference type="ARBA" id="ARBA00048819"/>
    </source>
</evidence>
<name>A0A5P2CWR0_STRVZ</name>
<dbReference type="SUPFAM" id="SSF55931">
    <property type="entry name" value="Glutamine synthetase/guanido kinase"/>
    <property type="match status" value="1"/>
</dbReference>
<organism evidence="2 3">
    <name type="scientific">Streptomyces venezuelae</name>
    <dbReference type="NCBI Taxonomy" id="54571"/>
    <lineage>
        <taxon>Bacteria</taxon>
        <taxon>Bacillati</taxon>
        <taxon>Actinomycetota</taxon>
        <taxon>Actinomycetes</taxon>
        <taxon>Kitasatosporales</taxon>
        <taxon>Streptomycetaceae</taxon>
        <taxon>Streptomyces</taxon>
    </lineage>
</organism>
<dbReference type="PANTHER" id="PTHR36510:SF1">
    <property type="entry name" value="GLUTAMATE--CYSTEINE LIGASE 2-RELATED"/>
    <property type="match status" value="1"/>
</dbReference>
<evidence type="ECO:0000313" key="2">
    <source>
        <dbReference type="EMBL" id="QES47285.1"/>
    </source>
</evidence>
<dbReference type="Gene3D" id="3.30.590.20">
    <property type="match status" value="2"/>
</dbReference>
<sequence>MTDPVPRELRADAEKVVTEAIGELGDRVGPELTRYQVETRTDPHTSLAELADQIHATRHSLARAAVRQGLRIISSGTPVLAPPGPPPHFESPSHFEDLVAGLLATGAIMDRGGLYWDIRPSHHLPTLEFRAADATATAEDTALES</sequence>
<dbReference type="RefSeq" id="WP_150206308.1">
    <property type="nucleotide sequence ID" value="NZ_CP029190.1"/>
</dbReference>
<gene>
    <name evidence="2" type="ORF">DEJ50_05035</name>
</gene>
<dbReference type="GO" id="GO:0004357">
    <property type="term" value="F:glutamate-cysteine ligase activity"/>
    <property type="evidence" value="ECO:0007669"/>
    <property type="project" value="UniProtKB-EC"/>
</dbReference>
<dbReference type="Proteomes" id="UP000325211">
    <property type="component" value="Chromosome"/>
</dbReference>